<feature type="region of interest" description="Disordered" evidence="3">
    <location>
        <begin position="270"/>
        <end position="290"/>
    </location>
</feature>
<name>A0A913XVN2_EXADI</name>
<feature type="region of interest" description="Disordered" evidence="3">
    <location>
        <begin position="466"/>
        <end position="558"/>
    </location>
</feature>
<feature type="coiled-coil region" evidence="2">
    <location>
        <begin position="335"/>
        <end position="394"/>
    </location>
</feature>
<dbReference type="PANTHER" id="PTHR21694:SF18">
    <property type="entry name" value="COILED-COIL DOMAIN-CONTAINING PROTEIN 63"/>
    <property type="match status" value="1"/>
</dbReference>
<evidence type="ECO:0000256" key="3">
    <source>
        <dbReference type="SAM" id="MobiDB-lite"/>
    </source>
</evidence>
<sequence length="558" mass="64384">MQRAQSRRSDTSEAELDGIAEQELAKLQRQYRIMEGDRKAYSEETHNTIRKQRGAIDSLQKERNELMKYIRLAGSQQNLGKDSTNTKILNDMMDQEDVHKADIDAVKEEIADLSAKIQTMEKKNRQQKKNMGGVHMSHARHVHTQKTIRVLENRLDKANVKFNRSLAENSQCREQIDSMRKERNKYESCCKKLEQKKQEYKRQASELIDNSKAAYDARDEAQAKMLALKEKNDKDIAQYKTEFMELERIIDHERKLKEFMRVKGEERAELMEGEMTSRRKKRDEKDKGDKAEETIVSYETAFQKIKEATEIEDIDLLVNKFIEVEDKNFALFNYVNELNNQIEMIQEQINESNADIEKFKSEGVEMESQRKAIMKSLDDQLNEETEQHEQYDNQHKHTNKILEQLKSGIDSLFSKINCDKSAIENLLGSKEGITDNNMMQFLGIIEQRTNELLQVYGFNVTKESERDQPPAAVGLLGQGPQPGSISVNIVPPTTGDDYNSDDSDDETDDEQRPLTQQELKNKIMKGINKREGQPKKTQHHPGSATSDKAAAKKKKAGK</sequence>
<dbReference type="OrthoDB" id="6766775at2759"/>
<reference evidence="5" key="1">
    <citation type="submission" date="2022-11" db="UniProtKB">
        <authorList>
            <consortium name="EnsemblMetazoa"/>
        </authorList>
    </citation>
    <scope>IDENTIFICATION</scope>
</reference>
<feature type="coiled-coil region" evidence="2">
    <location>
        <begin position="103"/>
        <end position="238"/>
    </location>
</feature>
<evidence type="ECO:0000313" key="5">
    <source>
        <dbReference type="EnsemblMetazoa" id="XP_020909898.1"/>
    </source>
</evidence>
<keyword evidence="1 2" id="KW-0175">Coiled coil</keyword>
<dbReference type="KEGG" id="epa:110247773"/>
<dbReference type="GeneID" id="110247773"/>
<protein>
    <recommendedName>
        <fullName evidence="4">ODAD1 central coiled coil region domain-containing protein</fullName>
    </recommendedName>
</protein>
<dbReference type="Proteomes" id="UP000887567">
    <property type="component" value="Unplaced"/>
</dbReference>
<evidence type="ECO:0000313" key="6">
    <source>
        <dbReference type="Proteomes" id="UP000887567"/>
    </source>
</evidence>
<dbReference type="PANTHER" id="PTHR21694">
    <property type="entry name" value="COILED-COIL DOMAIN-CONTAINING PROTEIN 63"/>
    <property type="match status" value="1"/>
</dbReference>
<evidence type="ECO:0000259" key="4">
    <source>
        <dbReference type="Pfam" id="PF21773"/>
    </source>
</evidence>
<dbReference type="RefSeq" id="XP_020909898.1">
    <property type="nucleotide sequence ID" value="XM_021054239.2"/>
</dbReference>
<feature type="compositionally biased region" description="Acidic residues" evidence="3">
    <location>
        <begin position="498"/>
        <end position="509"/>
    </location>
</feature>
<organism evidence="5 6">
    <name type="scientific">Exaiptasia diaphana</name>
    <name type="common">Tropical sea anemone</name>
    <name type="synonym">Aiptasia pulchella</name>
    <dbReference type="NCBI Taxonomy" id="2652724"/>
    <lineage>
        <taxon>Eukaryota</taxon>
        <taxon>Metazoa</taxon>
        <taxon>Cnidaria</taxon>
        <taxon>Anthozoa</taxon>
        <taxon>Hexacorallia</taxon>
        <taxon>Actiniaria</taxon>
        <taxon>Aiptasiidae</taxon>
        <taxon>Exaiptasia</taxon>
    </lineage>
</organism>
<feature type="region of interest" description="Disordered" evidence="3">
    <location>
        <begin position="1"/>
        <end position="21"/>
    </location>
</feature>
<dbReference type="AlphaFoldDB" id="A0A913XVN2"/>
<evidence type="ECO:0000256" key="1">
    <source>
        <dbReference type="ARBA" id="ARBA00023054"/>
    </source>
</evidence>
<dbReference type="EnsemblMetazoa" id="XM_021054239.2">
    <property type="protein sequence ID" value="XP_020909898.1"/>
    <property type="gene ID" value="LOC110247773"/>
</dbReference>
<proteinExistence type="predicted"/>
<dbReference type="InterPro" id="IPR049258">
    <property type="entry name" value="ODAD1_CC"/>
</dbReference>
<keyword evidence="6" id="KW-1185">Reference proteome</keyword>
<accession>A0A913XVN2</accession>
<dbReference type="InterPro" id="IPR051876">
    <property type="entry name" value="ODA-DC/CCD"/>
</dbReference>
<dbReference type="OMA" id="MMHKKTQ"/>
<dbReference type="Pfam" id="PF21773">
    <property type="entry name" value="ODAD1_CC"/>
    <property type="match status" value="1"/>
</dbReference>
<feature type="domain" description="ODAD1 central coiled coil region" evidence="4">
    <location>
        <begin position="145"/>
        <end position="429"/>
    </location>
</feature>
<evidence type="ECO:0000256" key="2">
    <source>
        <dbReference type="SAM" id="Coils"/>
    </source>
</evidence>